<dbReference type="AlphaFoldDB" id="A0A9P9EDU9"/>
<reference evidence="1" key="1">
    <citation type="journal article" date="2021" name="Nat. Commun.">
        <title>Genetic determinants of endophytism in the Arabidopsis root mycobiome.</title>
        <authorList>
            <person name="Mesny F."/>
            <person name="Miyauchi S."/>
            <person name="Thiergart T."/>
            <person name="Pickel B."/>
            <person name="Atanasova L."/>
            <person name="Karlsson M."/>
            <person name="Huettel B."/>
            <person name="Barry K.W."/>
            <person name="Haridas S."/>
            <person name="Chen C."/>
            <person name="Bauer D."/>
            <person name="Andreopoulos W."/>
            <person name="Pangilinan J."/>
            <person name="LaButti K."/>
            <person name="Riley R."/>
            <person name="Lipzen A."/>
            <person name="Clum A."/>
            <person name="Drula E."/>
            <person name="Henrissat B."/>
            <person name="Kohler A."/>
            <person name="Grigoriev I.V."/>
            <person name="Martin F.M."/>
            <person name="Hacquard S."/>
        </authorList>
    </citation>
    <scope>NUCLEOTIDE SEQUENCE</scope>
    <source>
        <strain evidence="1">MPI-CAGE-CH-0243</strain>
    </source>
</reference>
<proteinExistence type="predicted"/>
<gene>
    <name evidence="1" type="ORF">B0J11DRAFT_519364</name>
</gene>
<keyword evidence="2" id="KW-1185">Reference proteome</keyword>
<dbReference type="Proteomes" id="UP000700596">
    <property type="component" value="Unassembled WGS sequence"/>
</dbReference>
<protein>
    <submittedName>
        <fullName evidence="1">Uncharacterized protein</fullName>
    </submittedName>
</protein>
<accession>A0A9P9EDU9</accession>
<sequence>MDSRPRIPSCSWVRTGRSWLLAALWGMAKGELCARTMVMLLYLRLQNSMWPLHGCGVLEAGKDWLIEVFVVFPTSSIVLEVGQAVPGPDLYDEDAVGSRALEEKLVNRNGMRIWSVRNLGDASRLKL</sequence>
<evidence type="ECO:0000313" key="2">
    <source>
        <dbReference type="Proteomes" id="UP000700596"/>
    </source>
</evidence>
<dbReference type="EMBL" id="JAGMWT010000002">
    <property type="protein sequence ID" value="KAH7135838.1"/>
    <property type="molecule type" value="Genomic_DNA"/>
</dbReference>
<name>A0A9P9EDU9_9PLEO</name>
<comment type="caution">
    <text evidence="1">The sequence shown here is derived from an EMBL/GenBank/DDBJ whole genome shotgun (WGS) entry which is preliminary data.</text>
</comment>
<organism evidence="1 2">
    <name type="scientific">Dendryphion nanum</name>
    <dbReference type="NCBI Taxonomy" id="256645"/>
    <lineage>
        <taxon>Eukaryota</taxon>
        <taxon>Fungi</taxon>
        <taxon>Dikarya</taxon>
        <taxon>Ascomycota</taxon>
        <taxon>Pezizomycotina</taxon>
        <taxon>Dothideomycetes</taxon>
        <taxon>Pleosporomycetidae</taxon>
        <taxon>Pleosporales</taxon>
        <taxon>Torulaceae</taxon>
        <taxon>Dendryphion</taxon>
    </lineage>
</organism>
<evidence type="ECO:0000313" key="1">
    <source>
        <dbReference type="EMBL" id="KAH7135838.1"/>
    </source>
</evidence>